<dbReference type="CDD" id="cd00118">
    <property type="entry name" value="LysM"/>
    <property type="match status" value="1"/>
</dbReference>
<feature type="disulfide bond" evidence="3">
    <location>
        <begin position="137"/>
        <end position="151"/>
    </location>
</feature>
<keyword evidence="3" id="KW-1015">Disulfide bond</keyword>
<accession>A0A135L9Q2</accession>
<comment type="caution">
    <text evidence="8">The sequence shown here is derived from an EMBL/GenBank/DDBJ whole genome shotgun (WGS) entry which is preliminary data.</text>
</comment>
<keyword evidence="1 3" id="KW-0147">Chitin-binding</keyword>
<evidence type="ECO:0000259" key="6">
    <source>
        <dbReference type="PROSITE" id="PS50941"/>
    </source>
</evidence>
<dbReference type="GO" id="GO:0008061">
    <property type="term" value="F:chitin binding"/>
    <property type="evidence" value="ECO:0007669"/>
    <property type="project" value="UniProtKB-UniRule"/>
</dbReference>
<protein>
    <submittedName>
        <fullName evidence="8">Peptidoglycan-binding Lysin subgroup</fullName>
    </submittedName>
</protein>
<dbReference type="InterPro" id="IPR001002">
    <property type="entry name" value="Chitin-bd_1"/>
</dbReference>
<gene>
    <name evidence="8" type="ORF">PGRI_034400</name>
</gene>
<dbReference type="GeneID" id="63706453"/>
<feature type="region of interest" description="Disordered" evidence="4">
    <location>
        <begin position="163"/>
        <end position="250"/>
    </location>
</feature>
<evidence type="ECO:0000256" key="4">
    <source>
        <dbReference type="SAM" id="MobiDB-lite"/>
    </source>
</evidence>
<feature type="signal peptide" evidence="5">
    <location>
        <begin position="1"/>
        <end position="18"/>
    </location>
</feature>
<dbReference type="PROSITE" id="PS51782">
    <property type="entry name" value="LYSM"/>
    <property type="match status" value="1"/>
</dbReference>
<dbReference type="InterPro" id="IPR036779">
    <property type="entry name" value="LysM_dom_sf"/>
</dbReference>
<dbReference type="EMBL" id="LHQR01000070">
    <property type="protein sequence ID" value="KXG45673.1"/>
    <property type="molecule type" value="Genomic_DNA"/>
</dbReference>
<evidence type="ECO:0000313" key="9">
    <source>
        <dbReference type="Proteomes" id="UP000070168"/>
    </source>
</evidence>
<dbReference type="RefSeq" id="XP_040644209.1">
    <property type="nucleotide sequence ID" value="XM_040791153.1"/>
</dbReference>
<organism evidence="8 9">
    <name type="scientific">Penicillium patulum</name>
    <name type="common">Penicillium griseofulvum</name>
    <dbReference type="NCBI Taxonomy" id="5078"/>
    <lineage>
        <taxon>Eukaryota</taxon>
        <taxon>Fungi</taxon>
        <taxon>Dikarya</taxon>
        <taxon>Ascomycota</taxon>
        <taxon>Pezizomycotina</taxon>
        <taxon>Eurotiomycetes</taxon>
        <taxon>Eurotiomycetidae</taxon>
        <taxon>Eurotiales</taxon>
        <taxon>Aspergillaceae</taxon>
        <taxon>Penicillium</taxon>
    </lineage>
</organism>
<dbReference type="Gene3D" id="3.30.60.10">
    <property type="entry name" value="Endochitinase-like"/>
    <property type="match status" value="1"/>
</dbReference>
<dbReference type="Proteomes" id="UP000070168">
    <property type="component" value="Unassembled WGS sequence"/>
</dbReference>
<dbReference type="InterPro" id="IPR053214">
    <property type="entry name" value="LysM12-like"/>
</dbReference>
<feature type="chain" id="PRO_5007800326" evidence="5">
    <location>
        <begin position="19"/>
        <end position="414"/>
    </location>
</feature>
<feature type="domain" description="LysM" evidence="7">
    <location>
        <begin position="46"/>
        <end position="94"/>
    </location>
</feature>
<evidence type="ECO:0000259" key="7">
    <source>
        <dbReference type="PROSITE" id="PS51782"/>
    </source>
</evidence>
<dbReference type="OMA" id="WGTCASS"/>
<evidence type="ECO:0000256" key="5">
    <source>
        <dbReference type="SAM" id="SignalP"/>
    </source>
</evidence>
<dbReference type="PROSITE" id="PS50941">
    <property type="entry name" value="CHIT_BIND_I_2"/>
    <property type="match status" value="1"/>
</dbReference>
<keyword evidence="9" id="KW-1185">Reference proteome</keyword>
<reference evidence="8 9" key="1">
    <citation type="journal article" date="2016" name="BMC Genomics">
        <title>Genome sequencing and secondary metabolism of the postharvest pathogen Penicillium griseofulvum.</title>
        <authorList>
            <person name="Banani H."/>
            <person name="Marcet-Houben M."/>
            <person name="Ballester A.R."/>
            <person name="Abbruscato P."/>
            <person name="Gonzalez-Candelas L."/>
            <person name="Gabaldon T."/>
            <person name="Spadaro D."/>
        </authorList>
    </citation>
    <scope>NUCLEOTIDE SEQUENCE [LARGE SCALE GENOMIC DNA]</scope>
    <source>
        <strain evidence="8 9">PG3</strain>
    </source>
</reference>
<evidence type="ECO:0000256" key="3">
    <source>
        <dbReference type="PROSITE-ProRule" id="PRU00261"/>
    </source>
</evidence>
<name>A0A135L9Q2_PENPA</name>
<dbReference type="InterPro" id="IPR018392">
    <property type="entry name" value="LysM"/>
</dbReference>
<evidence type="ECO:0000256" key="1">
    <source>
        <dbReference type="ARBA" id="ARBA00022669"/>
    </source>
</evidence>
<dbReference type="SUPFAM" id="SSF57016">
    <property type="entry name" value="Plant lectins/antimicrobial peptides"/>
    <property type="match status" value="1"/>
</dbReference>
<proteinExistence type="predicted"/>
<dbReference type="Gene3D" id="3.10.350.10">
    <property type="entry name" value="LysM domain"/>
    <property type="match status" value="1"/>
</dbReference>
<dbReference type="SMART" id="SM00257">
    <property type="entry name" value="LysM"/>
    <property type="match status" value="1"/>
</dbReference>
<dbReference type="InterPro" id="IPR057277">
    <property type="entry name" value="LysM_C"/>
</dbReference>
<dbReference type="InterPro" id="IPR036861">
    <property type="entry name" value="Endochitinase-like_sf"/>
</dbReference>
<dbReference type="SUPFAM" id="SSF54106">
    <property type="entry name" value="LysM domain"/>
    <property type="match status" value="1"/>
</dbReference>
<dbReference type="Pfam" id="PF01476">
    <property type="entry name" value="LysM"/>
    <property type="match status" value="1"/>
</dbReference>
<dbReference type="OrthoDB" id="73875at2759"/>
<evidence type="ECO:0000313" key="8">
    <source>
        <dbReference type="EMBL" id="KXG45673.1"/>
    </source>
</evidence>
<dbReference type="AlphaFoldDB" id="A0A135L9Q2"/>
<dbReference type="STRING" id="5078.A0A135L9Q2"/>
<feature type="disulfide bond" evidence="3">
    <location>
        <begin position="157"/>
        <end position="161"/>
    </location>
</feature>
<dbReference type="Pfam" id="PF25139">
    <property type="entry name" value="LysM14_C"/>
    <property type="match status" value="1"/>
</dbReference>
<feature type="compositionally biased region" description="Basic and acidic residues" evidence="4">
    <location>
        <begin position="208"/>
        <end position="218"/>
    </location>
</feature>
<dbReference type="PANTHER" id="PTHR47700">
    <property type="entry name" value="V CHITINASE, PUTATIVE (AFU_ORTHOLOGUE AFUA_6G13720)-RELATED"/>
    <property type="match status" value="1"/>
</dbReference>
<feature type="disulfide bond" evidence="3">
    <location>
        <begin position="132"/>
        <end position="144"/>
    </location>
</feature>
<dbReference type="PANTHER" id="PTHR47700:SF2">
    <property type="entry name" value="CHITINASE"/>
    <property type="match status" value="1"/>
</dbReference>
<evidence type="ECO:0000256" key="2">
    <source>
        <dbReference type="ARBA" id="ARBA00023026"/>
    </source>
</evidence>
<feature type="domain" description="Chitin-binding type-1" evidence="6">
    <location>
        <begin position="107"/>
        <end position="163"/>
    </location>
</feature>
<keyword evidence="2" id="KW-0843">Virulence</keyword>
<feature type="compositionally biased region" description="Low complexity" evidence="4">
    <location>
        <begin position="172"/>
        <end position="207"/>
    </location>
</feature>
<comment type="caution">
    <text evidence="3">Lacks conserved residue(s) required for the propagation of feature annotation.</text>
</comment>
<feature type="compositionally biased region" description="Low complexity" evidence="4">
    <location>
        <begin position="232"/>
        <end position="246"/>
    </location>
</feature>
<sequence>MNYIHVLLSLLLVHLAVAQSAHASNSHGHPLTKRGAPVPGANGICHTYAIQGGDTCAKIAERYQITVSNIETWNTGAWGWSGCDKVKQGNFVCLSSGSIPMPVALPRATCGPQVPGTRRPGNYADLASLNPCSSNQCCGPTGECGTTSKFCDASKGCISNCGAKSAPKENTAKAAPSKMTTSKKTTSQATTSKTTVAKVVSNTTTSKIPEKTTEKDTSKTTTSKTAKKTTEKSTASKTTSKSITQKTTEKPMVTMTSIKVVTESKTKSAFNPEHSWQITIYEDDKCKGDYFSVQGHESQEEGMCLVFKDNKKTKISDETTSCRWWTDGGLHWDTCSSSKLVIPRSWYITKGQCLFFKNKHCKDDDWLGQTYPPAKGCQHRGTGYMSPQLAGYMVNQGVGEWGSMQCYWTETWKT</sequence>
<keyword evidence="5" id="KW-0732">Signal</keyword>